<comment type="caution">
    <text evidence="1">The sequence shown here is derived from an EMBL/GenBank/DDBJ whole genome shotgun (WGS) entry which is preliminary data.</text>
</comment>
<gene>
    <name evidence="1" type="ORF">ABI908_23560</name>
</gene>
<dbReference type="Proteomes" id="UP001462502">
    <property type="component" value="Unassembled WGS sequence"/>
</dbReference>
<dbReference type="EMBL" id="JBDXMI010000007">
    <property type="protein sequence ID" value="MEO9387075.1"/>
    <property type="molecule type" value="Genomic_DNA"/>
</dbReference>
<dbReference type="RefSeq" id="WP_347938046.1">
    <property type="nucleotide sequence ID" value="NZ_JBDXMI010000007.1"/>
</dbReference>
<keyword evidence="2" id="KW-1185">Reference proteome</keyword>
<organism evidence="1 2">
    <name type="scientific">Chromobacterium phragmitis</name>
    <dbReference type="NCBI Taxonomy" id="2202141"/>
    <lineage>
        <taxon>Bacteria</taxon>
        <taxon>Pseudomonadati</taxon>
        <taxon>Pseudomonadota</taxon>
        <taxon>Betaproteobacteria</taxon>
        <taxon>Neisseriales</taxon>
        <taxon>Chromobacteriaceae</taxon>
        <taxon>Chromobacterium</taxon>
    </lineage>
</organism>
<evidence type="ECO:0000313" key="2">
    <source>
        <dbReference type="Proteomes" id="UP001462502"/>
    </source>
</evidence>
<protein>
    <submittedName>
        <fullName evidence="1">Uncharacterized protein</fullName>
    </submittedName>
</protein>
<evidence type="ECO:0000313" key="1">
    <source>
        <dbReference type="EMBL" id="MEO9387075.1"/>
    </source>
</evidence>
<reference evidence="1 2" key="1">
    <citation type="submission" date="2024-05" db="EMBL/GenBank/DDBJ databases">
        <authorList>
            <person name="De Oliveira J.P."/>
            <person name="Noriler S.A."/>
            <person name="De Oliveira A.G."/>
            <person name="Sipoli D.S."/>
        </authorList>
    </citation>
    <scope>NUCLEOTIDE SEQUENCE [LARGE SCALE GENOMIC DNA]</scope>
    <source>
        <strain evidence="1 2">LABIM192</strain>
    </source>
</reference>
<sequence length="49" mass="5478">MNHPAFDLEELELQDEAPLPQALTDPFNNDDDPMSAFSLGPLSDIYLTE</sequence>
<accession>A0ABV0J0M0</accession>
<proteinExistence type="predicted"/>
<name>A0ABV0J0M0_9NEIS</name>